<accession>W4ME23</accession>
<dbReference type="InterPro" id="IPR011659">
    <property type="entry name" value="WD40"/>
</dbReference>
<dbReference type="GO" id="GO:0016887">
    <property type="term" value="F:ATP hydrolysis activity"/>
    <property type="evidence" value="ECO:0007669"/>
    <property type="project" value="InterPro"/>
</dbReference>
<organism evidence="3 4">
    <name type="scientific">Candidatus Entotheonella gemina</name>
    <dbReference type="NCBI Taxonomy" id="1429439"/>
    <lineage>
        <taxon>Bacteria</taxon>
        <taxon>Pseudomonadati</taxon>
        <taxon>Nitrospinota/Tectimicrobiota group</taxon>
        <taxon>Candidatus Tectimicrobiota</taxon>
        <taxon>Candidatus Entotheonellia</taxon>
        <taxon>Candidatus Entotheonellales</taxon>
        <taxon>Candidatus Entotheonellaceae</taxon>
        <taxon>Candidatus Entotheonella</taxon>
    </lineage>
</organism>
<evidence type="ECO:0000259" key="2">
    <source>
        <dbReference type="SMART" id="SM00382"/>
    </source>
</evidence>
<dbReference type="Gene3D" id="2.120.10.30">
    <property type="entry name" value="TolB, C-terminal domain"/>
    <property type="match status" value="1"/>
</dbReference>
<feature type="region of interest" description="Disordered" evidence="1">
    <location>
        <begin position="349"/>
        <end position="430"/>
    </location>
</feature>
<dbReference type="SUPFAM" id="SSF52540">
    <property type="entry name" value="P-loop containing nucleoside triphosphate hydrolases"/>
    <property type="match status" value="1"/>
</dbReference>
<feature type="domain" description="AAA+ ATPase" evidence="2">
    <location>
        <begin position="70"/>
        <end position="215"/>
    </location>
</feature>
<dbReference type="InterPro" id="IPR027417">
    <property type="entry name" value="P-loop_NTPase"/>
</dbReference>
<name>W4ME23_9BACT</name>
<reference evidence="3 4" key="1">
    <citation type="journal article" date="2014" name="Nature">
        <title>An environmental bacterial taxon with a large and distinct metabolic repertoire.</title>
        <authorList>
            <person name="Wilson M.C."/>
            <person name="Mori T."/>
            <person name="Ruckert C."/>
            <person name="Uria A.R."/>
            <person name="Helf M.J."/>
            <person name="Takada K."/>
            <person name="Gernert C."/>
            <person name="Steffens U.A."/>
            <person name="Heycke N."/>
            <person name="Schmitt S."/>
            <person name="Rinke C."/>
            <person name="Helfrich E.J."/>
            <person name="Brachmann A.O."/>
            <person name="Gurgui C."/>
            <person name="Wakimoto T."/>
            <person name="Kracht M."/>
            <person name="Crusemann M."/>
            <person name="Hentschel U."/>
            <person name="Abe I."/>
            <person name="Matsunaga S."/>
            <person name="Kalinowski J."/>
            <person name="Takeyama H."/>
            <person name="Piel J."/>
        </authorList>
    </citation>
    <scope>NUCLEOTIDE SEQUENCE [LARGE SCALE GENOMIC DNA]</scope>
    <source>
        <strain evidence="4">TSY2</strain>
    </source>
</reference>
<keyword evidence="4" id="KW-1185">Reference proteome</keyword>
<dbReference type="PANTHER" id="PTHR35894">
    <property type="entry name" value="GENERAL SECRETION PATHWAY PROTEIN A-RELATED"/>
    <property type="match status" value="1"/>
</dbReference>
<dbReference type="Gene3D" id="3.40.50.300">
    <property type="entry name" value="P-loop containing nucleotide triphosphate hydrolases"/>
    <property type="match status" value="1"/>
</dbReference>
<comment type="caution">
    <text evidence="3">The sequence shown here is derived from an EMBL/GenBank/DDBJ whole genome shotgun (WGS) entry which is preliminary data.</text>
</comment>
<dbReference type="SUPFAM" id="SSF69304">
    <property type="entry name" value="Tricorn protease N-terminal domain"/>
    <property type="match status" value="1"/>
</dbReference>
<dbReference type="InterPro" id="IPR049945">
    <property type="entry name" value="AAA_22"/>
</dbReference>
<evidence type="ECO:0000313" key="3">
    <source>
        <dbReference type="EMBL" id="ETX08430.1"/>
    </source>
</evidence>
<dbReference type="EMBL" id="AZHX01000225">
    <property type="protein sequence ID" value="ETX08430.1"/>
    <property type="molecule type" value="Genomic_DNA"/>
</dbReference>
<dbReference type="InterPro" id="IPR003593">
    <property type="entry name" value="AAA+_ATPase"/>
</dbReference>
<dbReference type="Proteomes" id="UP000019140">
    <property type="component" value="Unassembled WGS sequence"/>
</dbReference>
<sequence>MILLDIIRCCTLRFKSFYETTVCAGQTLMELSFFNLRHNPFVMAPAPDRLFLSRSHLRGMQEIAHGIEGHRGIIALLAPRGMGKTTLVHAYLDQRLQRNVVTIGTTGRSSTFAAILGRLCAQFNVPADGEIETTLRALRSALRRVSDTGCRVVLLIDEAEGLSAKVLEDLFLLADMEDGSGKLLTILLIGEPELDQHLKRACAQTLRIEGYRRIRIEPLRQQESIAYVQHRIAQVSGDEEAMFTPRALHRIARYAQGNPGLLNHLCNEALRTAIIEQQKPIAKPIVRAVLNDLEGRQPLSLLRWGIAALAGVLVVTGVSMGSPHIGRLWHQPDLKSIVAGLVNKVKSLPSLATPEDTPRGPETPDATAVDVDAPPIPASDLEPQMSSPSPETSLSAAETPSSLPEAPETLTTPDTVAPDTPQPPPEPPTNLIVNASLLCLTARPPGNHARDIILVDYHGKVQQRLVSDGALNLSPILSPDQRRLAYTSYREGTPSIYVRDLKSDKDERLTSPSGIALPGAWSPDGRYLALSKSEDGNSDIFLYDLKRRQMRRLTLHQGIDVSPSFAPDSERLVFTSSRSGSSQIYLTDVNGRSPERLTREGKYNAAPVWSPQGGWIAFIGRSPEQTLELYIIRDDGTKLRRVTIGGSTIEDAPAWSPDGRAILYTRVRNGIRERRIVDRDGRHDRELPGHGQVCYSPQWVAQLTH</sequence>
<evidence type="ECO:0000313" key="4">
    <source>
        <dbReference type="Proteomes" id="UP000019140"/>
    </source>
</evidence>
<gene>
    <name evidence="3" type="ORF">ETSY2_05435</name>
</gene>
<dbReference type="InterPro" id="IPR052026">
    <property type="entry name" value="ExeA_AAA_ATPase_DNA-bind"/>
</dbReference>
<feature type="compositionally biased region" description="Polar residues" evidence="1">
    <location>
        <begin position="384"/>
        <end position="402"/>
    </location>
</feature>
<dbReference type="Pfam" id="PF13401">
    <property type="entry name" value="AAA_22"/>
    <property type="match status" value="1"/>
</dbReference>
<evidence type="ECO:0000256" key="1">
    <source>
        <dbReference type="SAM" id="MobiDB-lite"/>
    </source>
</evidence>
<dbReference type="InterPro" id="IPR011042">
    <property type="entry name" value="6-blade_b-propeller_TolB-like"/>
</dbReference>
<proteinExistence type="predicted"/>
<dbReference type="SMART" id="SM00382">
    <property type="entry name" value="AAA"/>
    <property type="match status" value="1"/>
</dbReference>
<dbReference type="AlphaFoldDB" id="W4ME23"/>
<protein>
    <recommendedName>
        <fullName evidence="2">AAA+ ATPase domain-containing protein</fullName>
    </recommendedName>
</protein>
<dbReference type="PANTHER" id="PTHR35894:SF1">
    <property type="entry name" value="PHOSPHORIBULOKINASE _ URIDINE KINASE FAMILY"/>
    <property type="match status" value="1"/>
</dbReference>
<dbReference type="HOGENOM" id="CLU_414870_0_0_7"/>
<dbReference type="Pfam" id="PF07676">
    <property type="entry name" value="PD40"/>
    <property type="match status" value="5"/>
</dbReference>
<feature type="compositionally biased region" description="Low complexity" evidence="1">
    <location>
        <begin position="409"/>
        <end position="419"/>
    </location>
</feature>